<dbReference type="InterPro" id="IPR040660">
    <property type="entry name" value="N_formyltrans_C"/>
</dbReference>
<dbReference type="RefSeq" id="WP_274372633.1">
    <property type="nucleotide sequence ID" value="NZ_CP072943.1"/>
</dbReference>
<feature type="domain" description="Formyl transferase N-terminal" evidence="1">
    <location>
        <begin position="60"/>
        <end position="172"/>
    </location>
</feature>
<evidence type="ECO:0000259" key="1">
    <source>
        <dbReference type="Pfam" id="PF00551"/>
    </source>
</evidence>
<dbReference type="InterPro" id="IPR036477">
    <property type="entry name" value="Formyl_transf_N_sf"/>
</dbReference>
<protein>
    <submittedName>
        <fullName evidence="3">Formyl transferase</fullName>
    </submittedName>
</protein>
<dbReference type="Gene3D" id="3.40.50.12230">
    <property type="match status" value="1"/>
</dbReference>
<evidence type="ECO:0000313" key="4">
    <source>
        <dbReference type="Proteomes" id="UP000671879"/>
    </source>
</evidence>
<dbReference type="InterPro" id="IPR001555">
    <property type="entry name" value="GART_AS"/>
</dbReference>
<dbReference type="Pfam" id="PF00551">
    <property type="entry name" value="Formyl_trans_N"/>
    <property type="match status" value="1"/>
</dbReference>
<dbReference type="Pfam" id="PF18216">
    <property type="entry name" value="N_formyltrans_C"/>
    <property type="match status" value="1"/>
</dbReference>
<proteinExistence type="predicted"/>
<dbReference type="SUPFAM" id="SSF53328">
    <property type="entry name" value="Formyltransferase"/>
    <property type="match status" value="1"/>
</dbReference>
<dbReference type="AlphaFoldDB" id="A0A9Q7AL45"/>
<feature type="domain" description="N-formyltransferase dimerization C-terminal" evidence="2">
    <location>
        <begin position="199"/>
        <end position="247"/>
    </location>
</feature>
<accession>A0A9Q7AL45</accession>
<dbReference type="GO" id="GO:0004479">
    <property type="term" value="F:methionyl-tRNA formyltransferase activity"/>
    <property type="evidence" value="ECO:0007669"/>
    <property type="project" value="TreeGrafter"/>
</dbReference>
<keyword evidence="4" id="KW-1185">Reference proteome</keyword>
<keyword evidence="3" id="KW-0808">Transferase</keyword>
<evidence type="ECO:0000313" key="3">
    <source>
        <dbReference type="EMBL" id="QTX31468.1"/>
    </source>
</evidence>
<dbReference type="GO" id="GO:0005829">
    <property type="term" value="C:cytosol"/>
    <property type="evidence" value="ECO:0007669"/>
    <property type="project" value="TreeGrafter"/>
</dbReference>
<dbReference type="EMBL" id="CP072943">
    <property type="protein sequence ID" value="QTX31468.1"/>
    <property type="molecule type" value="Genomic_DNA"/>
</dbReference>
<gene>
    <name evidence="3" type="ORF">KAR29_08810</name>
</gene>
<organism evidence="3 4">
    <name type="scientific">Aminithiophilus ramosus</name>
    <dbReference type="NCBI Taxonomy" id="3029084"/>
    <lineage>
        <taxon>Bacteria</taxon>
        <taxon>Thermotogati</taxon>
        <taxon>Synergistota</taxon>
        <taxon>Synergistia</taxon>
        <taxon>Synergistales</taxon>
        <taxon>Aminithiophilaceae</taxon>
        <taxon>Aminithiophilus</taxon>
    </lineage>
</organism>
<reference evidence="4" key="1">
    <citation type="submission" date="2021-04" db="EMBL/GenBank/DDBJ databases">
        <title>A novel Synergistetes isolate from a pyrite-forming mixed culture.</title>
        <authorList>
            <person name="Bunk B."/>
            <person name="Sproer C."/>
            <person name="Spring S."/>
            <person name="Pester M."/>
        </authorList>
    </citation>
    <scope>NUCLEOTIDE SEQUENCE [LARGE SCALE GENOMIC DNA]</scope>
    <source>
        <strain evidence="4">J.5.4.2-T.3.5.2</strain>
    </source>
</reference>
<dbReference type="KEGG" id="aram:KAR29_08810"/>
<dbReference type="PANTHER" id="PTHR11138">
    <property type="entry name" value="METHIONYL-TRNA FORMYLTRANSFERASE"/>
    <property type="match status" value="1"/>
</dbReference>
<dbReference type="Proteomes" id="UP000671879">
    <property type="component" value="Chromosome"/>
</dbReference>
<evidence type="ECO:0000259" key="2">
    <source>
        <dbReference type="Pfam" id="PF18216"/>
    </source>
</evidence>
<dbReference type="InterPro" id="IPR002376">
    <property type="entry name" value="Formyl_transf_N"/>
</dbReference>
<dbReference type="PANTHER" id="PTHR11138:SF5">
    <property type="entry name" value="METHIONYL-TRNA FORMYLTRANSFERASE, MITOCHONDRIAL"/>
    <property type="match status" value="1"/>
</dbReference>
<name>A0A9Q7AL45_9BACT</name>
<dbReference type="PROSITE" id="PS00373">
    <property type="entry name" value="GART"/>
    <property type="match status" value="1"/>
</dbReference>
<sequence>MGGKRPFALALNNRNGYRCGRVIAEAGDEPEFLLLHPSSEARFDGEILSLFPRSRVIRWKERPCEEVTGLLREAGIELLLSVNFGYVIPPVLLNMLPEALNLHTGLLPWCRGSNPNVWAIVERSPAGVTLHRMTEELDRGEIVASLDVPVDPGDTGASLYERLEEASVTLMRTVWPALREGAIEGYPMENGGSEHKTRDMKALCRLDLDEIASLGVFLDRLRALTFPPYRNAYFVCAGRRYYVDINIRSAEETSGD</sequence>